<evidence type="ECO:0000313" key="2">
    <source>
        <dbReference type="EMBL" id="MDH0702556.1"/>
    </source>
</evidence>
<name>A0AA42LEG1_9GAMM</name>
<dbReference type="PROSITE" id="PS50234">
    <property type="entry name" value="VWFA"/>
    <property type="match status" value="1"/>
</dbReference>
<protein>
    <submittedName>
        <fullName evidence="2">VWA domain-containing protein</fullName>
    </submittedName>
</protein>
<proteinExistence type="predicted"/>
<dbReference type="Pfam" id="PF00092">
    <property type="entry name" value="VWA"/>
    <property type="match status" value="1"/>
</dbReference>
<organism evidence="2 3">
    <name type="scientific">Ectopseudomonas toyotomiensis</name>
    <dbReference type="NCBI Taxonomy" id="554344"/>
    <lineage>
        <taxon>Bacteria</taxon>
        <taxon>Pseudomonadati</taxon>
        <taxon>Pseudomonadota</taxon>
        <taxon>Gammaproteobacteria</taxon>
        <taxon>Pseudomonadales</taxon>
        <taxon>Pseudomonadaceae</taxon>
        <taxon>Ectopseudomonas</taxon>
    </lineage>
</organism>
<dbReference type="SUPFAM" id="SSF53300">
    <property type="entry name" value="vWA-like"/>
    <property type="match status" value="1"/>
</dbReference>
<dbReference type="InterPro" id="IPR036465">
    <property type="entry name" value="vWFA_dom_sf"/>
</dbReference>
<dbReference type="Proteomes" id="UP001161137">
    <property type="component" value="Unassembled WGS sequence"/>
</dbReference>
<dbReference type="Pfam" id="PF13550">
    <property type="entry name" value="Phage-tail_3"/>
    <property type="match status" value="1"/>
</dbReference>
<gene>
    <name evidence="2" type="ORF">N5D41_13805</name>
</gene>
<comment type="caution">
    <text evidence="2">The sequence shown here is derived from an EMBL/GenBank/DDBJ whole genome shotgun (WGS) entry which is preliminary data.</text>
</comment>
<dbReference type="InterPro" id="IPR002035">
    <property type="entry name" value="VWF_A"/>
</dbReference>
<feature type="domain" description="VWFA" evidence="1">
    <location>
        <begin position="154"/>
        <end position="363"/>
    </location>
</feature>
<dbReference type="CDD" id="cd00198">
    <property type="entry name" value="vWFA"/>
    <property type="match status" value="1"/>
</dbReference>
<dbReference type="EMBL" id="JAOCDH010000014">
    <property type="protein sequence ID" value="MDH0702556.1"/>
    <property type="molecule type" value="Genomic_DNA"/>
</dbReference>
<dbReference type="Gene3D" id="3.40.50.410">
    <property type="entry name" value="von Willebrand factor, type A domain"/>
    <property type="match status" value="1"/>
</dbReference>
<reference evidence="2" key="1">
    <citation type="submission" date="2022-09" db="EMBL/GenBank/DDBJ databases">
        <title>Intensive care unit water sources are persistently colonized with multi-drug resistant bacteria and are the site of extensive horizontal gene transfer of antibiotic resistance genes.</title>
        <authorList>
            <person name="Diorio-Toth L."/>
        </authorList>
    </citation>
    <scope>NUCLEOTIDE SEQUENCE</scope>
    <source>
        <strain evidence="2">GD03863</strain>
    </source>
</reference>
<evidence type="ECO:0000313" key="3">
    <source>
        <dbReference type="Proteomes" id="UP001161137"/>
    </source>
</evidence>
<sequence length="922" mass="99726">MSGSSKKTTIGYWFRLLYHFGLVRGPVDAFLEFRAGDRTAWKGSLTQSGRIPVNQPGLWGGEESEGGLQGDLDVMFGEASQGPNDYLAAQLGSDQPTYRGKVTAVWRGGRWGALNPYPKKPAFKVQRILKGWDNDQPWYPEKAVISFVGTEPLAVYFALDISDSMAGARIQNMKTAVSAVLNLIATRVIPYGVRVDLMIAAWSTGTPQTILRRNATAQDVSDLLSWLAARVINGDTDFASGLQPMPGFFDGADPGGAQILIFVTDGKPIAGTEVTAKAILDSRPAVKSYAFNIDLGDTSSTVFVDNTPEDGVPVVFGGSSAAMEAAISRALFGLKAMNPAHILYDSITASDMLGEPVGMIDTASFSSAANKLFDEGFGLCTEYDAGVEDIESFQQRICDIIGAALTQSRVDGKYYLDLIRGGYVLSALPVVTTDDIVEFTHEPTIPAEQVNQVTVEWFDPERKMKRTTGPVHAAGAIQGAGGVIPVVKQYPEIPYEALAIAVADRDLLAMSVPTSRFRLTLNRRRFDMRPGRPFRLQYPDEGIADMVCLVGEVDTGTLLDGRVRVVAVQDVFGFSNTSYISAADFMARPVPDLLQPSPHQLLIEAPYIELVSSLSRADLSVLPSDIGFLATAAVRSDAGLNYVITAAVAGEDFVRGGSAEWCPSALVNEAAGYRDTGFTISAGVDLNSVQIGTWAVWGTEIVRVDAIDEDAGTLVVGRACADTVPVTHPAASRIFFCSDWLGTDEREYLDGDLVQVKLLTRNSSQELAPEAAPLISLEIGGRQARPYPPGFLRINDQAYPAIVEGPLTVSWAHRDRLLQDDKLIDNEMTSIGPEPGTTYTVRVRSASTNAILAEETTAAAFAELAPSVGGDVFIELFSSRSGLQSWQMHRHRCLYSPTEFRVTEDGELRMTEGADYRVLEDL</sequence>
<dbReference type="InterPro" id="IPR032876">
    <property type="entry name" value="J_dom"/>
</dbReference>
<evidence type="ECO:0000259" key="1">
    <source>
        <dbReference type="PROSITE" id="PS50234"/>
    </source>
</evidence>
<dbReference type="AlphaFoldDB" id="A0AA42LEG1"/>
<accession>A0AA42LEG1</accession>
<dbReference type="SMART" id="SM00327">
    <property type="entry name" value="VWA"/>
    <property type="match status" value="1"/>
</dbReference>
<dbReference type="RefSeq" id="WP_196461194.1">
    <property type="nucleotide sequence ID" value="NZ_JACFYY010000022.1"/>
</dbReference>